<dbReference type="SUPFAM" id="SSF160374">
    <property type="entry name" value="RplX-like"/>
    <property type="match status" value="1"/>
</dbReference>
<evidence type="ECO:0000313" key="5">
    <source>
        <dbReference type="EMBL" id="PPR99380.1"/>
    </source>
</evidence>
<dbReference type="OrthoDB" id="77878at2759"/>
<dbReference type="Proteomes" id="UP000239757">
    <property type="component" value="Unassembled WGS sequence"/>
</dbReference>
<reference evidence="5 6" key="1">
    <citation type="submission" date="2015-01" db="EMBL/GenBank/DDBJ databases">
        <title>Genome of allotetraploid Gossypium barbadense reveals genomic plasticity and fiber elongation in cotton evolution.</title>
        <authorList>
            <person name="Chen X."/>
            <person name="Liu X."/>
            <person name="Zhao B."/>
            <person name="Zheng H."/>
            <person name="Hu Y."/>
            <person name="Lu G."/>
            <person name="Yang C."/>
            <person name="Chen J."/>
            <person name="Shan C."/>
            <person name="Zhang L."/>
            <person name="Zhou Y."/>
            <person name="Wang L."/>
            <person name="Guo W."/>
            <person name="Bai Y."/>
            <person name="Ruan J."/>
            <person name="Shangguan X."/>
            <person name="Mao Y."/>
            <person name="Jiang J."/>
            <person name="Zhu Y."/>
            <person name="Lei J."/>
            <person name="Kang H."/>
            <person name="Chen S."/>
            <person name="He X."/>
            <person name="Wang R."/>
            <person name="Wang Y."/>
            <person name="Chen J."/>
            <person name="Wang L."/>
            <person name="Yu S."/>
            <person name="Wang B."/>
            <person name="Wei J."/>
            <person name="Song S."/>
            <person name="Lu X."/>
            <person name="Gao Z."/>
            <person name="Gu W."/>
            <person name="Deng X."/>
            <person name="Ma D."/>
            <person name="Wang S."/>
            <person name="Liang W."/>
            <person name="Fang L."/>
            <person name="Cai C."/>
            <person name="Zhu X."/>
            <person name="Zhou B."/>
            <person name="Zhang Y."/>
            <person name="Chen Z."/>
            <person name="Xu S."/>
            <person name="Zhu R."/>
            <person name="Wang S."/>
            <person name="Zhang T."/>
            <person name="Zhao G."/>
        </authorList>
    </citation>
    <scope>NUCLEOTIDE SEQUENCE [LARGE SCALE GENOMIC DNA]</scope>
    <source>
        <strain evidence="6">cv. Xinhai21</strain>
        <tissue evidence="5">Leaf</tissue>
    </source>
</reference>
<dbReference type="FunFam" id="3.10.20.10:FF:000001">
    <property type="entry name" value="60S ribosomal protein L18a"/>
    <property type="match status" value="1"/>
</dbReference>
<name>A0A2P5X7T0_GOSBA</name>
<dbReference type="GO" id="GO:1990904">
    <property type="term" value="C:ribonucleoprotein complex"/>
    <property type="evidence" value="ECO:0007669"/>
    <property type="project" value="UniProtKB-KW"/>
</dbReference>
<dbReference type="Pfam" id="PF05705">
    <property type="entry name" value="DUF829"/>
    <property type="match status" value="1"/>
</dbReference>
<dbReference type="AlphaFoldDB" id="A0A2P5X7T0"/>
<dbReference type="InterPro" id="IPR021138">
    <property type="entry name" value="Ribosomal_eL20_eukaryotes"/>
</dbReference>
<dbReference type="PANTHER" id="PTHR10052">
    <property type="entry name" value="60S RIBOSOMAL PROTEIN L18A"/>
    <property type="match status" value="1"/>
</dbReference>
<evidence type="ECO:0000313" key="6">
    <source>
        <dbReference type="Proteomes" id="UP000239757"/>
    </source>
</evidence>
<dbReference type="EMBL" id="KZ665501">
    <property type="protein sequence ID" value="PPR99380.1"/>
    <property type="molecule type" value="Genomic_DNA"/>
</dbReference>
<dbReference type="InterPro" id="IPR023573">
    <property type="entry name" value="Ribosomal_eL20_dom"/>
</dbReference>
<dbReference type="Gene3D" id="3.10.20.10">
    <property type="match status" value="1"/>
</dbReference>
<feature type="domain" description="Large ribosomal subunit protein eL20" evidence="4">
    <location>
        <begin position="246"/>
        <end position="288"/>
    </location>
</feature>
<protein>
    <recommendedName>
        <fullName evidence="4">Large ribosomal subunit protein eL20 domain-containing protein</fullName>
    </recommendedName>
</protein>
<evidence type="ECO:0000256" key="3">
    <source>
        <dbReference type="ARBA" id="ARBA00023274"/>
    </source>
</evidence>
<sequence>MEATSFNTHHFPSIITKRTSAQPCPTRFARTLFLKLPQSFQNNLFFRLSANSFASSFSSVSSSFNTFIESTTNDRYLGWNKASEIEIDGGRQAKALGNKDKVIIVVLLGWLGATSKNLNRYVEWYNSRGIHADALRSSFESSIIPTFEMSCKSIFEQIDVTFQKGVMEHTTTAQQQFENSYSSIAVALKVKRAHPLQVWAASFAIAILKQQGLGSWLSNSWFSNKIFEKNPTKFKNYGIRLCYQSHTGYLNMYMEYRDTILNGVVEQKYTEMASRHRVWFLCIQIIKTATIPAKLCKRDSTKQLHNSKIKFPLVFNKVRPPTRKLKTTYKASKSNLFKFSHCNERRVNMVYSSKIFGSEPLSIC</sequence>
<organism evidence="5 6">
    <name type="scientific">Gossypium barbadense</name>
    <name type="common">Sea Island cotton</name>
    <name type="synonym">Hibiscus barbadensis</name>
    <dbReference type="NCBI Taxonomy" id="3634"/>
    <lineage>
        <taxon>Eukaryota</taxon>
        <taxon>Viridiplantae</taxon>
        <taxon>Streptophyta</taxon>
        <taxon>Embryophyta</taxon>
        <taxon>Tracheophyta</taxon>
        <taxon>Spermatophyta</taxon>
        <taxon>Magnoliopsida</taxon>
        <taxon>eudicotyledons</taxon>
        <taxon>Gunneridae</taxon>
        <taxon>Pentapetalae</taxon>
        <taxon>rosids</taxon>
        <taxon>malvids</taxon>
        <taxon>Malvales</taxon>
        <taxon>Malvaceae</taxon>
        <taxon>Malvoideae</taxon>
        <taxon>Gossypium</taxon>
    </lineage>
</organism>
<comment type="similarity">
    <text evidence="1">Belongs to the eukaryotic ribosomal protein eL20 family.</text>
</comment>
<dbReference type="GO" id="GO:0003735">
    <property type="term" value="F:structural constituent of ribosome"/>
    <property type="evidence" value="ECO:0007669"/>
    <property type="project" value="InterPro"/>
</dbReference>
<dbReference type="InterPro" id="IPR008547">
    <property type="entry name" value="DUF829_TMEM53"/>
</dbReference>
<dbReference type="GO" id="GO:0006412">
    <property type="term" value="P:translation"/>
    <property type="evidence" value="ECO:0007669"/>
    <property type="project" value="InterPro"/>
</dbReference>
<keyword evidence="3" id="KW-0687">Ribonucleoprotein</keyword>
<evidence type="ECO:0000256" key="1">
    <source>
        <dbReference type="ARBA" id="ARBA00009362"/>
    </source>
</evidence>
<gene>
    <name evidence="5" type="ORF">GOBAR_AA21286</name>
</gene>
<proteinExistence type="inferred from homology"/>
<keyword evidence="2" id="KW-0689">Ribosomal protein</keyword>
<dbReference type="Pfam" id="PF01775">
    <property type="entry name" value="Ribosomal_L18A"/>
    <property type="match status" value="1"/>
</dbReference>
<dbReference type="GO" id="GO:0005840">
    <property type="term" value="C:ribosome"/>
    <property type="evidence" value="ECO:0007669"/>
    <property type="project" value="UniProtKB-KW"/>
</dbReference>
<evidence type="ECO:0000256" key="2">
    <source>
        <dbReference type="ARBA" id="ARBA00022980"/>
    </source>
</evidence>
<evidence type="ECO:0000259" key="4">
    <source>
        <dbReference type="Pfam" id="PF01775"/>
    </source>
</evidence>
<accession>A0A2P5X7T0</accession>